<name>A0A0E9WP23_ANGAN</name>
<dbReference type="AlphaFoldDB" id="A0A0E9WP23"/>
<protein>
    <submittedName>
        <fullName evidence="1">Uncharacterized protein</fullName>
    </submittedName>
</protein>
<reference evidence="1" key="2">
    <citation type="journal article" date="2015" name="Fish Shellfish Immunol.">
        <title>Early steps in the European eel (Anguilla anguilla)-Vibrio vulnificus interaction in the gills: Role of the RtxA13 toxin.</title>
        <authorList>
            <person name="Callol A."/>
            <person name="Pajuelo D."/>
            <person name="Ebbesson L."/>
            <person name="Teles M."/>
            <person name="MacKenzie S."/>
            <person name="Amaro C."/>
        </authorList>
    </citation>
    <scope>NUCLEOTIDE SEQUENCE</scope>
</reference>
<proteinExistence type="predicted"/>
<reference evidence="1" key="1">
    <citation type="submission" date="2014-11" db="EMBL/GenBank/DDBJ databases">
        <authorList>
            <person name="Amaro Gonzalez C."/>
        </authorList>
    </citation>
    <scope>NUCLEOTIDE SEQUENCE</scope>
</reference>
<evidence type="ECO:0000313" key="1">
    <source>
        <dbReference type="EMBL" id="JAH92036.1"/>
    </source>
</evidence>
<dbReference type="EMBL" id="GBXM01016541">
    <property type="protein sequence ID" value="JAH92036.1"/>
    <property type="molecule type" value="Transcribed_RNA"/>
</dbReference>
<organism evidence="1">
    <name type="scientific">Anguilla anguilla</name>
    <name type="common">European freshwater eel</name>
    <name type="synonym">Muraena anguilla</name>
    <dbReference type="NCBI Taxonomy" id="7936"/>
    <lineage>
        <taxon>Eukaryota</taxon>
        <taxon>Metazoa</taxon>
        <taxon>Chordata</taxon>
        <taxon>Craniata</taxon>
        <taxon>Vertebrata</taxon>
        <taxon>Euteleostomi</taxon>
        <taxon>Actinopterygii</taxon>
        <taxon>Neopterygii</taxon>
        <taxon>Teleostei</taxon>
        <taxon>Anguilliformes</taxon>
        <taxon>Anguillidae</taxon>
        <taxon>Anguilla</taxon>
    </lineage>
</organism>
<sequence length="30" mass="3230">MIHSLGLAIEQGPMKSMTTPVFFVAIVTLP</sequence>
<accession>A0A0E9WP23</accession>